<dbReference type="InterPro" id="IPR016181">
    <property type="entry name" value="Acyl_CoA_acyltransferase"/>
</dbReference>
<organism evidence="2 3">
    <name type="scientific">Schizopora paradoxa</name>
    <dbReference type="NCBI Taxonomy" id="27342"/>
    <lineage>
        <taxon>Eukaryota</taxon>
        <taxon>Fungi</taxon>
        <taxon>Dikarya</taxon>
        <taxon>Basidiomycota</taxon>
        <taxon>Agaricomycotina</taxon>
        <taxon>Agaricomycetes</taxon>
        <taxon>Hymenochaetales</taxon>
        <taxon>Schizoporaceae</taxon>
        <taxon>Schizopora</taxon>
    </lineage>
</organism>
<dbReference type="PROSITE" id="PS51186">
    <property type="entry name" value="GNAT"/>
    <property type="match status" value="1"/>
</dbReference>
<dbReference type="InParanoid" id="A0A0H2RV97"/>
<name>A0A0H2RV97_9AGAM</name>
<protein>
    <recommendedName>
        <fullName evidence="1">N-acetyltransferase domain-containing protein</fullName>
    </recommendedName>
</protein>
<dbReference type="OrthoDB" id="2744543at2759"/>
<dbReference type="AlphaFoldDB" id="A0A0H2RV97"/>
<evidence type="ECO:0000313" key="3">
    <source>
        <dbReference type="Proteomes" id="UP000053477"/>
    </source>
</evidence>
<dbReference type="PANTHER" id="PTHR42791">
    <property type="entry name" value="GNAT FAMILY ACETYLTRANSFERASE"/>
    <property type="match status" value="1"/>
</dbReference>
<gene>
    <name evidence="2" type="ORF">SCHPADRAFT_940421</name>
</gene>
<dbReference type="GO" id="GO:0016747">
    <property type="term" value="F:acyltransferase activity, transferring groups other than amino-acyl groups"/>
    <property type="evidence" value="ECO:0007669"/>
    <property type="project" value="InterPro"/>
</dbReference>
<evidence type="ECO:0000259" key="1">
    <source>
        <dbReference type="PROSITE" id="PS51186"/>
    </source>
</evidence>
<evidence type="ECO:0000313" key="2">
    <source>
        <dbReference type="EMBL" id="KLO13393.1"/>
    </source>
</evidence>
<dbReference type="Gene3D" id="3.40.630.30">
    <property type="match status" value="1"/>
</dbReference>
<dbReference type="Proteomes" id="UP000053477">
    <property type="component" value="Unassembled WGS sequence"/>
</dbReference>
<keyword evidence="3" id="KW-1185">Reference proteome</keyword>
<dbReference type="EMBL" id="KQ085960">
    <property type="protein sequence ID" value="KLO13393.1"/>
    <property type="molecule type" value="Genomic_DNA"/>
</dbReference>
<sequence>MLPERPRTPPPSIGGLYFCPPERQMRALGGPGRTKSKDTLGSSVKITTCKTIEELEGTTEVELLNFPSLGALDSKSNHPSGLQRLTAALHPLRLPLQKEGVPPRLWPDFRTTLAQRERSLIDRTTIILKATMKEEESGLEKVVAMAKLTVPPFYKANQRSWMDRMKSELLHPIVDSLSSRVCEHYDGTNRSVEEIYLPEIRKKRDEVMRGRECFELELFAVHPSCHRRGVGKVLLQHCLSLADSWDAPLILESTSKGYPFYIANGFKVVSRSRVEYEGNVYEWPVMLWEPSNSATLLHVLFPAVDNLVALLEARFTLSI</sequence>
<reference evidence="2 3" key="1">
    <citation type="submission" date="2015-04" db="EMBL/GenBank/DDBJ databases">
        <title>Complete genome sequence of Schizopora paradoxa KUC8140, a cosmopolitan wood degrader in East Asia.</title>
        <authorList>
            <consortium name="DOE Joint Genome Institute"/>
            <person name="Min B."/>
            <person name="Park H."/>
            <person name="Jang Y."/>
            <person name="Kim J.-J."/>
            <person name="Kim K.H."/>
            <person name="Pangilinan J."/>
            <person name="Lipzen A."/>
            <person name="Riley R."/>
            <person name="Grigoriev I.V."/>
            <person name="Spatafora J.W."/>
            <person name="Choi I.-G."/>
        </authorList>
    </citation>
    <scope>NUCLEOTIDE SEQUENCE [LARGE SCALE GENOMIC DNA]</scope>
    <source>
        <strain evidence="2 3">KUC8140</strain>
    </source>
</reference>
<dbReference type="Pfam" id="PF13673">
    <property type="entry name" value="Acetyltransf_10"/>
    <property type="match status" value="1"/>
</dbReference>
<dbReference type="InterPro" id="IPR052523">
    <property type="entry name" value="Trichothecene_AcTrans"/>
</dbReference>
<dbReference type="CDD" id="cd04301">
    <property type="entry name" value="NAT_SF"/>
    <property type="match status" value="1"/>
</dbReference>
<accession>A0A0H2RV97</accession>
<dbReference type="InterPro" id="IPR000182">
    <property type="entry name" value="GNAT_dom"/>
</dbReference>
<feature type="domain" description="N-acetyltransferase" evidence="1">
    <location>
        <begin position="148"/>
        <end position="288"/>
    </location>
</feature>
<proteinExistence type="predicted"/>
<dbReference type="PANTHER" id="PTHR42791:SF1">
    <property type="entry name" value="N-ACETYLTRANSFERASE DOMAIN-CONTAINING PROTEIN"/>
    <property type="match status" value="1"/>
</dbReference>
<dbReference type="SUPFAM" id="SSF55729">
    <property type="entry name" value="Acyl-CoA N-acyltransferases (Nat)"/>
    <property type="match status" value="1"/>
</dbReference>